<dbReference type="KEGG" id="rtg:NCTC13098_05497"/>
<dbReference type="Proteomes" id="UP000274346">
    <property type="component" value="Chromosome"/>
</dbReference>
<name>A0A3P8M4Y7_RAOTE</name>
<dbReference type="PANTHER" id="PTHR32063:SF76">
    <property type="entry name" value="EFFLUX PUMP MEMBRANE TRANSPORTER"/>
    <property type="match status" value="1"/>
</dbReference>
<dbReference type="Pfam" id="PF00873">
    <property type="entry name" value="ACR_tran"/>
    <property type="match status" value="1"/>
</dbReference>
<dbReference type="Gene3D" id="3.30.70.1430">
    <property type="entry name" value="Multidrug efflux transporter AcrB pore domain"/>
    <property type="match status" value="1"/>
</dbReference>
<evidence type="ECO:0000313" key="2">
    <source>
        <dbReference type="EMBL" id="VDR29093.1"/>
    </source>
</evidence>
<sequence length="72" mass="7770">MLTFFIRRPRFAMVIALLITFAGAVALKLIPVEQYPQITPPVISVSASWPGASAGGRGRGHRRAAGNPAQRR</sequence>
<evidence type="ECO:0000256" key="1">
    <source>
        <dbReference type="SAM" id="MobiDB-lite"/>
    </source>
</evidence>
<dbReference type="Gene3D" id="1.20.1640.10">
    <property type="entry name" value="Multidrug efflux transporter AcrB transmembrane domain"/>
    <property type="match status" value="1"/>
</dbReference>
<accession>A0A3P8M4Y7</accession>
<reference evidence="2 3" key="1">
    <citation type="submission" date="2018-12" db="EMBL/GenBank/DDBJ databases">
        <authorList>
            <consortium name="Pathogen Informatics"/>
        </authorList>
    </citation>
    <scope>NUCLEOTIDE SEQUENCE [LARGE SCALE GENOMIC DNA]</scope>
    <source>
        <strain evidence="2 3">NCTC13098</strain>
    </source>
</reference>
<proteinExistence type="predicted"/>
<feature type="compositionally biased region" description="Basic residues" evidence="1">
    <location>
        <begin position="58"/>
        <end position="72"/>
    </location>
</feature>
<gene>
    <name evidence="2" type="primary">bepG_3</name>
    <name evidence="2" type="ORF">NCTC13098_05497</name>
</gene>
<dbReference type="PRINTS" id="PR00702">
    <property type="entry name" value="ACRIFLAVINRP"/>
</dbReference>
<dbReference type="EMBL" id="LR131271">
    <property type="protein sequence ID" value="VDR29093.1"/>
    <property type="molecule type" value="Genomic_DNA"/>
</dbReference>
<dbReference type="InterPro" id="IPR001036">
    <property type="entry name" value="Acrflvin-R"/>
</dbReference>
<protein>
    <submittedName>
        <fullName evidence="2">Efflux pump membrane transporter BepG</fullName>
    </submittedName>
</protein>
<dbReference type="GO" id="GO:0005886">
    <property type="term" value="C:plasma membrane"/>
    <property type="evidence" value="ECO:0007669"/>
    <property type="project" value="TreeGrafter"/>
</dbReference>
<feature type="region of interest" description="Disordered" evidence="1">
    <location>
        <begin position="49"/>
        <end position="72"/>
    </location>
</feature>
<dbReference type="AlphaFoldDB" id="A0A3P8M4Y7"/>
<dbReference type="GO" id="GO:0042910">
    <property type="term" value="F:xenobiotic transmembrane transporter activity"/>
    <property type="evidence" value="ECO:0007669"/>
    <property type="project" value="TreeGrafter"/>
</dbReference>
<organism evidence="2 3">
    <name type="scientific">Raoultella terrigena</name>
    <name type="common">Klebsiella terrigena</name>
    <dbReference type="NCBI Taxonomy" id="577"/>
    <lineage>
        <taxon>Bacteria</taxon>
        <taxon>Pseudomonadati</taxon>
        <taxon>Pseudomonadota</taxon>
        <taxon>Gammaproteobacteria</taxon>
        <taxon>Enterobacterales</taxon>
        <taxon>Enterobacteriaceae</taxon>
        <taxon>Klebsiella/Raoultella group</taxon>
        <taxon>Raoultella</taxon>
    </lineage>
</organism>
<evidence type="ECO:0000313" key="3">
    <source>
        <dbReference type="Proteomes" id="UP000274346"/>
    </source>
</evidence>
<dbReference type="PANTHER" id="PTHR32063">
    <property type="match status" value="1"/>
</dbReference>